<dbReference type="OrthoDB" id="88541at2"/>
<feature type="region of interest" description="Disordered" evidence="1">
    <location>
        <begin position="147"/>
        <end position="172"/>
    </location>
</feature>
<dbReference type="RefSeq" id="WP_115268284.1">
    <property type="nucleotide sequence ID" value="NZ_UGGU01000003.1"/>
</dbReference>
<organism evidence="2 3">
    <name type="scientific">Fusobacterium necrogenes</name>
    <dbReference type="NCBI Taxonomy" id="858"/>
    <lineage>
        <taxon>Bacteria</taxon>
        <taxon>Fusobacteriati</taxon>
        <taxon>Fusobacteriota</taxon>
        <taxon>Fusobacteriia</taxon>
        <taxon>Fusobacteriales</taxon>
        <taxon>Fusobacteriaceae</taxon>
        <taxon>Fusobacterium</taxon>
    </lineage>
</organism>
<name>A0A377GVB0_9FUSO</name>
<accession>A0A377GVB0</accession>
<reference evidence="2 3" key="1">
    <citation type="submission" date="2018-06" db="EMBL/GenBank/DDBJ databases">
        <authorList>
            <consortium name="Pathogen Informatics"/>
            <person name="Doyle S."/>
        </authorList>
    </citation>
    <scope>NUCLEOTIDE SEQUENCE [LARGE SCALE GENOMIC DNA]</scope>
    <source>
        <strain evidence="2 3">NCTC10723</strain>
    </source>
</reference>
<gene>
    <name evidence="2" type="ORF">NCTC10723_00087</name>
</gene>
<dbReference type="EMBL" id="UGGU01000003">
    <property type="protein sequence ID" value="STO30662.1"/>
    <property type="molecule type" value="Genomic_DNA"/>
</dbReference>
<evidence type="ECO:0000313" key="2">
    <source>
        <dbReference type="EMBL" id="STO30662.1"/>
    </source>
</evidence>
<keyword evidence="3" id="KW-1185">Reference proteome</keyword>
<proteinExistence type="predicted"/>
<dbReference type="AlphaFoldDB" id="A0A377GVB0"/>
<dbReference type="Proteomes" id="UP000255328">
    <property type="component" value="Unassembled WGS sequence"/>
</dbReference>
<evidence type="ECO:0000256" key="1">
    <source>
        <dbReference type="SAM" id="MobiDB-lite"/>
    </source>
</evidence>
<protein>
    <submittedName>
        <fullName evidence="2">Uncharacterized protein</fullName>
    </submittedName>
</protein>
<sequence length="172" mass="19828">MKKLIFMMMICLNVSILAEIKVKIHEPIRFKNINTKAYGEVVVGQGAIEVYSTAIEEDLGKKIKIRFPEQGLMTNQKRWLKVEKYKMAKADEEFVIDREKRIVNFYAFIRRRELNKTDLDGARVEGEYLGYTPVLIEQYGKPLNPVPDRPVTLPAFPDQEDKPTPLPVEGGE</sequence>
<evidence type="ECO:0000313" key="3">
    <source>
        <dbReference type="Proteomes" id="UP000255328"/>
    </source>
</evidence>